<proteinExistence type="predicted"/>
<feature type="region of interest" description="Disordered" evidence="1">
    <location>
        <begin position="49"/>
        <end position="68"/>
    </location>
</feature>
<sequence length="68" mass="7219">MLLWGSSVGGRGIPGPHFPSCSAARVSSVEKFPPPSICKEKREVGKEGRKSYRAACGRDGDARKQMGG</sequence>
<dbReference type="EMBL" id="JAWQEG010008998">
    <property type="protein sequence ID" value="KAK3849316.1"/>
    <property type="molecule type" value="Genomic_DNA"/>
</dbReference>
<name>A0AAE1BF71_PETCI</name>
<accession>A0AAE1BF71</accession>
<gene>
    <name evidence="2" type="ORF">Pcinc_043929</name>
</gene>
<evidence type="ECO:0000256" key="1">
    <source>
        <dbReference type="SAM" id="MobiDB-lite"/>
    </source>
</evidence>
<dbReference type="Proteomes" id="UP001286313">
    <property type="component" value="Unassembled WGS sequence"/>
</dbReference>
<reference evidence="2" key="1">
    <citation type="submission" date="2023-10" db="EMBL/GenBank/DDBJ databases">
        <title>Genome assemblies of two species of porcelain crab, Petrolisthes cinctipes and Petrolisthes manimaculis (Anomura: Porcellanidae).</title>
        <authorList>
            <person name="Angst P."/>
        </authorList>
    </citation>
    <scope>NUCLEOTIDE SEQUENCE</scope>
    <source>
        <strain evidence="2">PB745_01</strain>
        <tissue evidence="2">Gill</tissue>
    </source>
</reference>
<evidence type="ECO:0000313" key="2">
    <source>
        <dbReference type="EMBL" id="KAK3849316.1"/>
    </source>
</evidence>
<comment type="caution">
    <text evidence="2">The sequence shown here is derived from an EMBL/GenBank/DDBJ whole genome shotgun (WGS) entry which is preliminary data.</text>
</comment>
<organism evidence="2 3">
    <name type="scientific">Petrolisthes cinctipes</name>
    <name type="common">Flat porcelain crab</name>
    <dbReference type="NCBI Taxonomy" id="88211"/>
    <lineage>
        <taxon>Eukaryota</taxon>
        <taxon>Metazoa</taxon>
        <taxon>Ecdysozoa</taxon>
        <taxon>Arthropoda</taxon>
        <taxon>Crustacea</taxon>
        <taxon>Multicrustacea</taxon>
        <taxon>Malacostraca</taxon>
        <taxon>Eumalacostraca</taxon>
        <taxon>Eucarida</taxon>
        <taxon>Decapoda</taxon>
        <taxon>Pleocyemata</taxon>
        <taxon>Anomura</taxon>
        <taxon>Galatheoidea</taxon>
        <taxon>Porcellanidae</taxon>
        <taxon>Petrolisthes</taxon>
    </lineage>
</organism>
<keyword evidence="3" id="KW-1185">Reference proteome</keyword>
<dbReference type="AlphaFoldDB" id="A0AAE1BF71"/>
<evidence type="ECO:0000313" key="3">
    <source>
        <dbReference type="Proteomes" id="UP001286313"/>
    </source>
</evidence>
<protein>
    <submittedName>
        <fullName evidence="2">Uncharacterized protein</fullName>
    </submittedName>
</protein>